<evidence type="ECO:0000313" key="1">
    <source>
        <dbReference type="EMBL" id="KKL80727.1"/>
    </source>
</evidence>
<gene>
    <name evidence="1" type="ORF">LCGC14_2001900</name>
</gene>
<organism evidence="1">
    <name type="scientific">marine sediment metagenome</name>
    <dbReference type="NCBI Taxonomy" id="412755"/>
    <lineage>
        <taxon>unclassified sequences</taxon>
        <taxon>metagenomes</taxon>
        <taxon>ecological metagenomes</taxon>
    </lineage>
</organism>
<sequence>MAGEVIRKVLEHRGSLFSQAGDLSLYFVKETILRTFEEPAATDLILAISVEGDDQAPEMLESEARQNTDRMSKSLIAGRCDHGEKTLMMEIRPPLALGGTSTIMGDAVLEAIFGFRRIVNSQATLLIDSITTFNRTETVVRCTASETAIQLGDIVALRSVSALSTDIDNDTAVVGNITFDAGGAGVHDYHLKPSFRGEPVAADTIQGGVTWKPQKDWAQTWSALWVQGFSADAAEGGVGAMATFNLDARGLLTFETPFHYRKTIYSGIGFISGTGGGDDLETTDTVI</sequence>
<dbReference type="EMBL" id="LAZR01022770">
    <property type="protein sequence ID" value="KKL80727.1"/>
    <property type="molecule type" value="Genomic_DNA"/>
</dbReference>
<accession>A0A0F9I020</accession>
<comment type="caution">
    <text evidence="1">The sequence shown here is derived from an EMBL/GenBank/DDBJ whole genome shotgun (WGS) entry which is preliminary data.</text>
</comment>
<reference evidence="1" key="1">
    <citation type="journal article" date="2015" name="Nature">
        <title>Complex archaea that bridge the gap between prokaryotes and eukaryotes.</title>
        <authorList>
            <person name="Spang A."/>
            <person name="Saw J.H."/>
            <person name="Jorgensen S.L."/>
            <person name="Zaremba-Niedzwiedzka K."/>
            <person name="Martijn J."/>
            <person name="Lind A.E."/>
            <person name="van Eijk R."/>
            <person name="Schleper C."/>
            <person name="Guy L."/>
            <person name="Ettema T.J."/>
        </authorList>
    </citation>
    <scope>NUCLEOTIDE SEQUENCE</scope>
</reference>
<name>A0A0F9I020_9ZZZZ</name>
<protein>
    <submittedName>
        <fullName evidence="1">Uncharacterized protein</fullName>
    </submittedName>
</protein>
<feature type="non-terminal residue" evidence="1">
    <location>
        <position position="287"/>
    </location>
</feature>
<proteinExistence type="predicted"/>
<dbReference type="AlphaFoldDB" id="A0A0F9I020"/>